<evidence type="ECO:0000256" key="2">
    <source>
        <dbReference type="ARBA" id="ARBA00022967"/>
    </source>
</evidence>
<dbReference type="Gene3D" id="3.40.50.300">
    <property type="entry name" value="P-loop containing nucleotide triphosphate hydrolases"/>
    <property type="match status" value="1"/>
</dbReference>
<gene>
    <name evidence="5" type="ORF">ABNW52_07410</name>
</gene>
<dbReference type="PROSITE" id="PS50893">
    <property type="entry name" value="ABC_TRANSPORTER_2"/>
    <property type="match status" value="1"/>
</dbReference>
<dbReference type="RefSeq" id="WP_349585932.1">
    <property type="nucleotide sequence ID" value="NZ_JBEFLD010000003.1"/>
</dbReference>
<dbReference type="Pfam" id="PF00005">
    <property type="entry name" value="ABC_tran"/>
    <property type="match status" value="1"/>
</dbReference>
<evidence type="ECO:0000313" key="6">
    <source>
        <dbReference type="Proteomes" id="UP001433638"/>
    </source>
</evidence>
<name>A0ABV1M505_9NEIS</name>
<keyword evidence="2" id="KW-1278">Translocase</keyword>
<dbReference type="GO" id="GO:0005524">
    <property type="term" value="F:ATP binding"/>
    <property type="evidence" value="ECO:0007669"/>
    <property type="project" value="UniProtKB-KW"/>
</dbReference>
<dbReference type="SUPFAM" id="SSF52540">
    <property type="entry name" value="P-loop containing nucleoside triphosphate hydrolases"/>
    <property type="match status" value="1"/>
</dbReference>
<comment type="function">
    <text evidence="3">Part of the ABC transporter complex HmuTUV involved in hemin import. Responsible for energy coupling to the transport system.</text>
</comment>
<dbReference type="PANTHER" id="PTHR42794">
    <property type="entry name" value="HEMIN IMPORT ATP-BINDING PROTEIN HMUV"/>
    <property type="match status" value="1"/>
</dbReference>
<dbReference type="PANTHER" id="PTHR42794:SF1">
    <property type="entry name" value="HEMIN IMPORT ATP-BINDING PROTEIN HMUV"/>
    <property type="match status" value="1"/>
</dbReference>
<keyword evidence="1" id="KW-0813">Transport</keyword>
<keyword evidence="6" id="KW-1185">Reference proteome</keyword>
<organism evidence="5 6">
    <name type="scientific">Vogesella oryzagri</name>
    <dbReference type="NCBI Taxonomy" id="3160864"/>
    <lineage>
        <taxon>Bacteria</taxon>
        <taxon>Pseudomonadati</taxon>
        <taxon>Pseudomonadota</taxon>
        <taxon>Betaproteobacteria</taxon>
        <taxon>Neisseriales</taxon>
        <taxon>Chromobacteriaceae</taxon>
        <taxon>Vogesella</taxon>
    </lineage>
</organism>
<dbReference type="InterPro" id="IPR027417">
    <property type="entry name" value="P-loop_NTPase"/>
</dbReference>
<accession>A0ABV1M505</accession>
<evidence type="ECO:0000313" key="5">
    <source>
        <dbReference type="EMBL" id="MEQ6290440.1"/>
    </source>
</evidence>
<dbReference type="InterPro" id="IPR003439">
    <property type="entry name" value="ABC_transporter-like_ATP-bd"/>
</dbReference>
<evidence type="ECO:0000259" key="4">
    <source>
        <dbReference type="PROSITE" id="PS50893"/>
    </source>
</evidence>
<keyword evidence="5" id="KW-0067">ATP-binding</keyword>
<feature type="domain" description="ABC transporter" evidence="4">
    <location>
        <begin position="3"/>
        <end position="233"/>
    </location>
</feature>
<comment type="caution">
    <text evidence="5">The sequence shown here is derived from an EMBL/GenBank/DDBJ whole genome shotgun (WGS) entry which is preliminary data.</text>
</comment>
<reference evidence="5" key="1">
    <citation type="submission" date="2024-06" db="EMBL/GenBank/DDBJ databases">
        <title>Genome sequence of Vogesella sp. MAHUQ-64.</title>
        <authorList>
            <person name="Huq M.A."/>
        </authorList>
    </citation>
    <scope>NUCLEOTIDE SEQUENCE</scope>
    <source>
        <strain evidence="5">MAHUQ-64</strain>
    </source>
</reference>
<dbReference type="EMBL" id="JBEFLD010000003">
    <property type="protein sequence ID" value="MEQ6290440.1"/>
    <property type="molecule type" value="Genomic_DNA"/>
</dbReference>
<keyword evidence="5" id="KW-0547">Nucleotide-binding</keyword>
<evidence type="ECO:0000256" key="3">
    <source>
        <dbReference type="ARBA" id="ARBA00037066"/>
    </source>
</evidence>
<dbReference type="Proteomes" id="UP001433638">
    <property type="component" value="Unassembled WGS sequence"/>
</dbReference>
<sequence length="239" mass="26162">MLWPAYDLQHTPTTGNRNALAIPLRIPANRLSIITGGHPTERQQLLAALSGHSGDICGQLFGQPACPDKLQRLACGQQSGDSHCRQQLRRHALQGRLPRHSWWLRGNEHDLHIVNQLLREFGLSHLATQRFCQLTAAEQQLATLARCLASTAPIVLLDEPAASLACQQRQLLLQQLQRLAITGRTIVITLQDQTLAHQHADWLIDLNRGALPPACRTASTPGTGTIAAGGCLEHARRSA</sequence>
<evidence type="ECO:0000256" key="1">
    <source>
        <dbReference type="ARBA" id="ARBA00022448"/>
    </source>
</evidence>
<proteinExistence type="predicted"/>
<protein>
    <submittedName>
        <fullName evidence="5">ATP-binding cassette domain-containing protein</fullName>
    </submittedName>
</protein>